<evidence type="ECO:0000256" key="4">
    <source>
        <dbReference type="ARBA" id="ARBA00023125"/>
    </source>
</evidence>
<dbReference type="PANTHER" id="PTHR15741:SF37">
    <property type="entry name" value="LD38259P"/>
    <property type="match status" value="1"/>
</dbReference>
<dbReference type="KEGG" id="bbel:109465605"/>
<dbReference type="InterPro" id="IPR036638">
    <property type="entry name" value="HLH_DNA-bd_sf"/>
</dbReference>
<feature type="region of interest" description="Disordered" evidence="8">
    <location>
        <begin position="949"/>
        <end position="981"/>
    </location>
</feature>
<name>A0A6P4YMX0_BRABE</name>
<dbReference type="CDD" id="cd11405">
    <property type="entry name" value="bHLHzip_MLXIP_like"/>
    <property type="match status" value="1"/>
</dbReference>
<dbReference type="SMART" id="SM00353">
    <property type="entry name" value="HLH"/>
    <property type="match status" value="1"/>
</dbReference>
<dbReference type="GeneID" id="109465605"/>
<keyword evidence="5" id="KW-0804">Transcription</keyword>
<keyword evidence="3" id="KW-0805">Transcription regulation</keyword>
<evidence type="ECO:0000256" key="6">
    <source>
        <dbReference type="ARBA" id="ARBA00023242"/>
    </source>
</evidence>
<feature type="compositionally biased region" description="Polar residues" evidence="8">
    <location>
        <begin position="610"/>
        <end position="620"/>
    </location>
</feature>
<dbReference type="PROSITE" id="PS50888">
    <property type="entry name" value="BHLH"/>
    <property type="match status" value="1"/>
</dbReference>
<keyword evidence="6" id="KW-0539">Nucleus</keyword>
<feature type="region of interest" description="Disordered" evidence="8">
    <location>
        <begin position="577"/>
        <end position="681"/>
    </location>
</feature>
<feature type="region of interest" description="Disordered" evidence="8">
    <location>
        <begin position="447"/>
        <end position="470"/>
    </location>
</feature>
<keyword evidence="7" id="KW-0175">Coiled coil</keyword>
<feature type="region of interest" description="Disordered" evidence="8">
    <location>
        <begin position="84"/>
        <end position="126"/>
    </location>
</feature>
<evidence type="ECO:0000313" key="11">
    <source>
        <dbReference type="RefSeq" id="XP_019618516.1"/>
    </source>
</evidence>
<organism evidence="10 11">
    <name type="scientific">Branchiostoma belcheri</name>
    <name type="common">Amphioxus</name>
    <dbReference type="NCBI Taxonomy" id="7741"/>
    <lineage>
        <taxon>Eukaryota</taxon>
        <taxon>Metazoa</taxon>
        <taxon>Chordata</taxon>
        <taxon>Cephalochordata</taxon>
        <taxon>Leptocardii</taxon>
        <taxon>Amphioxiformes</taxon>
        <taxon>Branchiostomatidae</taxon>
        <taxon>Branchiostoma</taxon>
    </lineage>
</organism>
<evidence type="ECO:0000259" key="9">
    <source>
        <dbReference type="PROSITE" id="PS50888"/>
    </source>
</evidence>
<gene>
    <name evidence="11" type="primary">LOC109465605</name>
</gene>
<proteinExistence type="predicted"/>
<dbReference type="AlphaFoldDB" id="A0A6P4YMX0"/>
<dbReference type="InterPro" id="IPR052207">
    <property type="entry name" value="Max-like/E-box_TFs"/>
</dbReference>
<evidence type="ECO:0000256" key="5">
    <source>
        <dbReference type="ARBA" id="ARBA00023163"/>
    </source>
</evidence>
<dbReference type="GO" id="GO:0046983">
    <property type="term" value="F:protein dimerization activity"/>
    <property type="evidence" value="ECO:0007669"/>
    <property type="project" value="InterPro"/>
</dbReference>
<dbReference type="GO" id="GO:0000978">
    <property type="term" value="F:RNA polymerase II cis-regulatory region sequence-specific DNA binding"/>
    <property type="evidence" value="ECO:0007669"/>
    <property type="project" value="TreeGrafter"/>
</dbReference>
<dbReference type="Proteomes" id="UP000515135">
    <property type="component" value="Unplaced"/>
</dbReference>
<evidence type="ECO:0000256" key="7">
    <source>
        <dbReference type="SAM" id="Coils"/>
    </source>
</evidence>
<reference evidence="11" key="1">
    <citation type="submission" date="2025-08" db="UniProtKB">
        <authorList>
            <consortium name="RefSeq"/>
        </authorList>
    </citation>
    <scope>IDENTIFICATION</scope>
    <source>
        <tissue evidence="11">Gonad</tissue>
    </source>
</reference>
<feature type="domain" description="BHLH" evidence="9">
    <location>
        <begin position="1051"/>
        <end position="1105"/>
    </location>
</feature>
<keyword evidence="10" id="KW-1185">Reference proteome</keyword>
<dbReference type="GO" id="GO:0000981">
    <property type="term" value="F:DNA-binding transcription factor activity, RNA polymerase II-specific"/>
    <property type="evidence" value="ECO:0007669"/>
    <property type="project" value="TreeGrafter"/>
</dbReference>
<protein>
    <submittedName>
        <fullName evidence="11">MLX-interacting protein-like isoform X1</fullName>
    </submittedName>
</protein>
<dbReference type="Gene3D" id="4.10.280.10">
    <property type="entry name" value="Helix-loop-helix DNA-binding domain"/>
    <property type="match status" value="1"/>
</dbReference>
<dbReference type="InterPro" id="IPR011598">
    <property type="entry name" value="bHLH_dom"/>
</dbReference>
<dbReference type="FunFam" id="4.10.280.10:FF:000028">
    <property type="entry name" value="MLX interacting protein like"/>
    <property type="match status" value="1"/>
</dbReference>
<feature type="compositionally biased region" description="Gly residues" evidence="8">
    <location>
        <begin position="29"/>
        <end position="44"/>
    </location>
</feature>
<feature type="region of interest" description="Disordered" evidence="8">
    <location>
        <begin position="1"/>
        <end position="55"/>
    </location>
</feature>
<feature type="compositionally biased region" description="Polar residues" evidence="8">
    <location>
        <begin position="636"/>
        <end position="651"/>
    </location>
</feature>
<sequence>MTKNAADGPLDYPGMMKSVKKERGDRGFSPGGAGPSGGGSGGILGAELQFPPPTTDGAIVTTANGDKAIHSGHFMVSYIHNSNASVTPEDSNESSRAQTPNQMSTLSQGTFNEPSQREEKAPSSPGFDFGAAAKEVMASYQFGFRSSKQLSIDASLTKLFECMTLAYNGKLVSPKWKTFKGLKLLWKDKIRLNNAIWRAWHIQYINKKSPLVCQFVANPLADDAHSLPQAVVLEGKYWKRRMETVVKEYMKWRVYYKKKTAFFQRMNCPTDEDLLKLDALDMPLNMPPSHYMGWTLDDFYYLRERQEPCPWWDATGAGRDDYTILRERQERQKSPQKKETPLPSPFVPTFSEEDAWMMDFTDTLFSSLAQPFAFPNPKEIAHLGNADMIQPGLIQLQPNLEDFMDTFEPLQDTELEENECGCGLCEKEINQDIVRNAGLEFGGSSHMNLGSGLEMGQRSSQQGQQQGQQPNISIQLDVGSPHAMHASDKVFLPTLINKGNFQAMGFGPPHVVPPEERPSASATVSSPPFQNQMSADTMQYQGRSQAGMSYQESSPIQMDTNQTSLEDAISVLAQNTRPTQPPHIHSSQPASMSTSTQQVSQVIAAPTPITPSSTAHQQPPTMLPMYQAQPNIPVMPSTQTAFQTPTSSPQPNVAPFGFPQQQQQKTQTIQPMPALQQQQQQQIVSQGNYAGFTTVSTLPASTFMETDDQQQQQHQQQQQQQQPAPTRSRTTPKQYPLAPKPAPSATIQQGALGFTTQNAMQVAFTQNSLQQGVNSNTVQFIKPKGLSPIAPKPSTTASQTATILTASVGSPQGVGGSGDKTHTVSVQNTFLAQLLTGGSGAFTTQGIQPCTSAGTSTMSNQVYLTSSAIKPDTSLLNTVVTPSTTQGFVLAANPSQLAQSPQPTTATYQEKVAGVTDFQSSVLVAAAAQAGKVGLPGLATATKVERKSPPVACSTPIKPASTPNSPSAASPITTEDSPGHNSETLACAPPWIIVKKLEEYKPTNTLNFSDERYTTRGVLIDGMDWSPAHSPGKTPSKLRSSQEKYKGGSDQRRAIHISAEQKRRFNIKVGFDTLHTLIPTLSSQGNVKISKAAMLQKTVDYTKKLQAERQQMLEEARVLKQEIEELNSAISNCQAQLPATGAPVTRQRSDHMKEMFDEYVRTRTSQNWKFWIFSLIIRPLFETYNSAVSTGSMEDFCRTVLSWLDEHCSLPALRPTVLNSLRQLSMTTSILSDPSLLSEQALQAVSSKRKSSESH</sequence>
<feature type="compositionally biased region" description="Low complexity" evidence="8">
    <location>
        <begin position="660"/>
        <end position="681"/>
    </location>
</feature>
<evidence type="ECO:0000256" key="2">
    <source>
        <dbReference type="ARBA" id="ARBA00022553"/>
    </source>
</evidence>
<evidence type="ECO:0000256" key="3">
    <source>
        <dbReference type="ARBA" id="ARBA00023015"/>
    </source>
</evidence>
<dbReference type="OrthoDB" id="6022628at2759"/>
<dbReference type="RefSeq" id="XP_019618516.1">
    <property type="nucleotide sequence ID" value="XM_019762957.1"/>
</dbReference>
<feature type="region of interest" description="Disordered" evidence="8">
    <location>
        <begin position="704"/>
        <end position="745"/>
    </location>
</feature>
<dbReference type="CDD" id="cd21739">
    <property type="entry name" value="NES2-NLS_ChREBP-like"/>
    <property type="match status" value="1"/>
</dbReference>
<feature type="compositionally biased region" description="Low complexity" evidence="8">
    <location>
        <begin position="959"/>
        <end position="974"/>
    </location>
</feature>
<dbReference type="SUPFAM" id="SSF47459">
    <property type="entry name" value="HLH, helix-loop-helix DNA-binding domain"/>
    <property type="match status" value="1"/>
</dbReference>
<evidence type="ECO:0000313" key="10">
    <source>
        <dbReference type="Proteomes" id="UP000515135"/>
    </source>
</evidence>
<feature type="compositionally biased region" description="Polar residues" evidence="8">
    <location>
        <begin position="723"/>
        <end position="733"/>
    </location>
</feature>
<evidence type="ECO:0000256" key="8">
    <source>
        <dbReference type="SAM" id="MobiDB-lite"/>
    </source>
</evidence>
<keyword evidence="2" id="KW-0597">Phosphoprotein</keyword>
<feature type="compositionally biased region" description="Low complexity" evidence="8">
    <location>
        <begin position="709"/>
        <end position="722"/>
    </location>
</feature>
<keyword evidence="4" id="KW-0238">DNA-binding</keyword>
<feature type="compositionally biased region" description="Basic and acidic residues" evidence="8">
    <location>
        <begin position="1040"/>
        <end position="1051"/>
    </location>
</feature>
<dbReference type="PANTHER" id="PTHR15741">
    <property type="entry name" value="BASIC HELIX-LOOP-HELIX ZIP TRANSCRIPTION FACTOR"/>
    <property type="match status" value="1"/>
</dbReference>
<feature type="coiled-coil region" evidence="7">
    <location>
        <begin position="1102"/>
        <end position="1136"/>
    </location>
</feature>
<feature type="compositionally biased region" description="Polar residues" evidence="8">
    <location>
        <begin position="84"/>
        <end position="114"/>
    </location>
</feature>
<feature type="compositionally biased region" description="Low complexity" evidence="8">
    <location>
        <begin position="593"/>
        <end position="602"/>
    </location>
</feature>
<evidence type="ECO:0000256" key="1">
    <source>
        <dbReference type="ARBA" id="ARBA00004123"/>
    </source>
</evidence>
<feature type="compositionally biased region" description="Low complexity" evidence="8">
    <location>
        <begin position="456"/>
        <end position="469"/>
    </location>
</feature>
<comment type="subcellular location">
    <subcellularLocation>
        <location evidence="1">Nucleus</location>
    </subcellularLocation>
</comment>
<dbReference type="GO" id="GO:0005634">
    <property type="term" value="C:nucleus"/>
    <property type="evidence" value="ECO:0007669"/>
    <property type="project" value="UniProtKB-SubCell"/>
</dbReference>
<dbReference type="Pfam" id="PF00010">
    <property type="entry name" value="HLH"/>
    <property type="match status" value="1"/>
</dbReference>
<feature type="region of interest" description="Disordered" evidence="8">
    <location>
        <begin position="1024"/>
        <end position="1051"/>
    </location>
</feature>
<accession>A0A6P4YMX0</accession>